<organism evidence="1 2">
    <name type="scientific">Cyanophage S-RIM50</name>
    <dbReference type="NCBI Taxonomy" id="687803"/>
    <lineage>
        <taxon>Viruses</taxon>
        <taxon>Duplodnaviria</taxon>
        <taxon>Heunggongvirae</taxon>
        <taxon>Uroviricota</taxon>
        <taxon>Caudoviricetes</taxon>
        <taxon>Pantevenvirales</taxon>
        <taxon>Kyanoviridae</taxon>
        <taxon>Neptunevirus</taxon>
        <taxon>Neptunevirus srim50</taxon>
    </lineage>
</organism>
<keyword evidence="2" id="KW-1185">Reference proteome</keyword>
<gene>
    <name evidence="1" type="ORF">R290704_204</name>
</gene>
<proteinExistence type="predicted"/>
<protein>
    <submittedName>
        <fullName evidence="1">Uncharacterized protein</fullName>
    </submittedName>
</protein>
<evidence type="ECO:0000313" key="2">
    <source>
        <dbReference type="Proteomes" id="UP000201797"/>
    </source>
</evidence>
<dbReference type="EMBL" id="KU594605">
    <property type="protein sequence ID" value="AMO42986.1"/>
    <property type="molecule type" value="Genomic_DNA"/>
</dbReference>
<dbReference type="GeneID" id="29124208"/>
<dbReference type="KEGG" id="vg:29124208"/>
<name>A0A127KM33_9CAUD</name>
<reference evidence="1 2" key="1">
    <citation type="submission" date="2016-01" db="EMBL/GenBank/DDBJ databases">
        <title>The genomic content and context of auxiliary metabolic genes in marine cyanophages.</title>
        <authorList>
            <person name="Marston M.F."/>
            <person name="Martiny J.B.H."/>
            <person name="Crummett L.T."/>
        </authorList>
    </citation>
    <scope>NUCLEOTIDE SEQUENCE [LARGE SCALE GENOMIC DNA]</scope>
    <source>
        <strain evidence="1">RW_29_0704</strain>
    </source>
</reference>
<accession>A0A127KM33</accession>
<dbReference type="RefSeq" id="YP_009302285.1">
    <property type="nucleotide sequence ID" value="NC_031242.1"/>
</dbReference>
<sequence length="51" mass="6109">MFNFYDESDFSIQDMYLDQLIDQMHIFAEQGREKDAVEVYEQYLTTSSMGQ</sequence>
<evidence type="ECO:0000313" key="1">
    <source>
        <dbReference type="EMBL" id="AMO42986.1"/>
    </source>
</evidence>
<dbReference type="Proteomes" id="UP000201797">
    <property type="component" value="Segment"/>
</dbReference>